<feature type="compositionally biased region" description="Polar residues" evidence="1">
    <location>
        <begin position="49"/>
        <end position="66"/>
    </location>
</feature>
<dbReference type="EMBL" id="BGZK01000318">
    <property type="protein sequence ID" value="GBP36466.1"/>
    <property type="molecule type" value="Genomic_DNA"/>
</dbReference>
<evidence type="ECO:0000313" key="2">
    <source>
        <dbReference type="EMBL" id="GBP36466.1"/>
    </source>
</evidence>
<organism evidence="2 3">
    <name type="scientific">Eumeta variegata</name>
    <name type="common">Bagworm moth</name>
    <name type="synonym">Eumeta japonica</name>
    <dbReference type="NCBI Taxonomy" id="151549"/>
    <lineage>
        <taxon>Eukaryota</taxon>
        <taxon>Metazoa</taxon>
        <taxon>Ecdysozoa</taxon>
        <taxon>Arthropoda</taxon>
        <taxon>Hexapoda</taxon>
        <taxon>Insecta</taxon>
        <taxon>Pterygota</taxon>
        <taxon>Neoptera</taxon>
        <taxon>Endopterygota</taxon>
        <taxon>Lepidoptera</taxon>
        <taxon>Glossata</taxon>
        <taxon>Ditrysia</taxon>
        <taxon>Tineoidea</taxon>
        <taxon>Psychidae</taxon>
        <taxon>Oiketicinae</taxon>
        <taxon>Eumeta</taxon>
    </lineage>
</organism>
<comment type="caution">
    <text evidence="2">The sequence shown here is derived from an EMBL/GenBank/DDBJ whole genome shotgun (WGS) entry which is preliminary data.</text>
</comment>
<name>A0A4C1VCG0_EUMVA</name>
<feature type="region of interest" description="Disordered" evidence="1">
    <location>
        <begin position="1"/>
        <end position="66"/>
    </location>
</feature>
<evidence type="ECO:0000256" key="1">
    <source>
        <dbReference type="SAM" id="MobiDB-lite"/>
    </source>
</evidence>
<keyword evidence="3" id="KW-1185">Reference proteome</keyword>
<gene>
    <name evidence="2" type="ORF">EVAR_88046_1</name>
</gene>
<protein>
    <submittedName>
        <fullName evidence="2">Uncharacterized protein</fullName>
    </submittedName>
</protein>
<feature type="compositionally biased region" description="Basic and acidic residues" evidence="1">
    <location>
        <begin position="31"/>
        <end position="42"/>
    </location>
</feature>
<feature type="compositionally biased region" description="Basic and acidic residues" evidence="1">
    <location>
        <begin position="1"/>
        <end position="22"/>
    </location>
</feature>
<reference evidence="2 3" key="1">
    <citation type="journal article" date="2019" name="Commun. Biol.">
        <title>The bagworm genome reveals a unique fibroin gene that provides high tensile strength.</title>
        <authorList>
            <person name="Kono N."/>
            <person name="Nakamura H."/>
            <person name="Ohtoshi R."/>
            <person name="Tomita M."/>
            <person name="Numata K."/>
            <person name="Arakawa K."/>
        </authorList>
    </citation>
    <scope>NUCLEOTIDE SEQUENCE [LARGE SCALE GENOMIC DNA]</scope>
</reference>
<evidence type="ECO:0000313" key="3">
    <source>
        <dbReference type="Proteomes" id="UP000299102"/>
    </source>
</evidence>
<accession>A0A4C1VCG0</accession>
<sequence length="104" mass="11877">MDADNRESGHKAGTRHLQELQHLRRPFPLAHDGERPPNEIRRPRLRVSPDSSTSPKHCAPTQTHDSVNARSIQTDDVRLRDNFAQTDHVELLIKYVDSVHDADV</sequence>
<proteinExistence type="predicted"/>
<dbReference type="AlphaFoldDB" id="A0A4C1VCG0"/>
<dbReference type="Proteomes" id="UP000299102">
    <property type="component" value="Unassembled WGS sequence"/>
</dbReference>